<evidence type="ECO:0000256" key="2">
    <source>
        <dbReference type="ARBA" id="ARBA00023049"/>
    </source>
</evidence>
<feature type="domain" description="Peptidase M16 C-terminal" evidence="5">
    <location>
        <begin position="209"/>
        <end position="382"/>
    </location>
</feature>
<keyword evidence="3" id="KW-0732">Signal</keyword>
<reference evidence="7" key="1">
    <citation type="submission" date="2017-06" db="EMBL/GenBank/DDBJ databases">
        <authorList>
            <person name="Varghese N."/>
            <person name="Submissions S."/>
        </authorList>
    </citation>
    <scope>NUCLEOTIDE SEQUENCE [LARGE SCALE GENOMIC DNA]</scope>
    <source>
        <strain evidence="7">LNB2</strain>
    </source>
</reference>
<gene>
    <name evidence="6" type="ORF">SAMN06295912_12426</name>
</gene>
<dbReference type="Gene3D" id="3.30.830.10">
    <property type="entry name" value="Metalloenzyme, LuxS/M16 peptidase-like"/>
    <property type="match status" value="4"/>
</dbReference>
<dbReference type="InterPro" id="IPR011249">
    <property type="entry name" value="Metalloenz_LuxS/M16"/>
</dbReference>
<keyword evidence="7" id="KW-1185">Reference proteome</keyword>
<dbReference type="Proteomes" id="UP000198281">
    <property type="component" value="Unassembled WGS sequence"/>
</dbReference>
<evidence type="ECO:0000256" key="1">
    <source>
        <dbReference type="ARBA" id="ARBA00007261"/>
    </source>
</evidence>
<evidence type="ECO:0000259" key="4">
    <source>
        <dbReference type="Pfam" id="PF00675"/>
    </source>
</evidence>
<sequence>MLRLFSGSLAAMLLATSAPVALHAAEPAAVSSLVQAVDIPYEAFTLANGLRVIVHEDRKAPIVAVSVWYHIGSKDEPKGKTGFAHLFEHLMFNGSENANMDFFKPLEAVGATDLNGTTWFDRTNYFETVPTGALETALFLESDRMGHLLGAIDQGKLDNQIGVVQNEKRQGDNEPYGLVEYAQLAALFPEGHPYRHSTIGSMADLSAASLEDVKNWFRAHYGPNNAVLVLAGDIDGKSARPLVEKWFGAIPRGPETTRPQVTIPTLPKAVDQVMKDRVATTRIMRSWAVPGLNDPDTTKLDVGMAVLGGLASSRLDNALVRQDKTAVSISAGVQEFEKMSIVEITANVKPGVDPKLVADKLDALVADYIRNGPTEDEVKRAATRQVSGVIGGLESVGGFGGKAVTLAEGAVYSNDPAKYKKDLAEIAAVTPAAVKAAMAKWLTRPAYRLTVEPGERSEADVAIAGGIRSAPRYYRDPKAEGGAATVAASGAAVDRSKFPEVQPIGDLEFPAIERATLSNGMQVVLARRTTVPTVRIALSFDAGNAADPKAKLGTQALMLSLLDEGTKTRNSIQIAEEQERLGAAIGTSANMDRTSVTLFALKPNLAPSLDLLADVVRNPAFDPAEVERLRAQLVTSIAAENTQPRGIARRALPELLYGKVHPYGVPLSGSGTEAGVKAVTRDDLFAFHNAWLRPDNGKIFVAGDTTLAEIKPLLEARFGQWQPTANVAKGAKLFRMDRMARPPRIVLIDRPQSPQSYIMAGQLLPFKGVDDPLTFSAANEVVGGSFLSRLNMDLREDKGWAYGAFTSAPMVRDTMPLYLIAPVQTDRTGDSIAAAIGDVKTFLTTKGVDAEEHERTINNQIRSLPGSFETSSDLLGGLMSIDAFGRPDDYYTRLADRYRAITAADMDKAARAAIRPDDLIWVVVGDAAKVRPQLEKLKDQGIGLPIEDAKPGS</sequence>
<dbReference type="RefSeq" id="WP_089220698.1">
    <property type="nucleotide sequence ID" value="NZ_FZOS01000024.1"/>
</dbReference>
<evidence type="ECO:0000256" key="3">
    <source>
        <dbReference type="SAM" id="SignalP"/>
    </source>
</evidence>
<dbReference type="Pfam" id="PF00675">
    <property type="entry name" value="Peptidase_M16"/>
    <property type="match status" value="2"/>
</dbReference>
<keyword evidence="2" id="KW-0645">Protease</keyword>
<evidence type="ECO:0000313" key="7">
    <source>
        <dbReference type="Proteomes" id="UP000198281"/>
    </source>
</evidence>
<feature type="signal peptide" evidence="3">
    <location>
        <begin position="1"/>
        <end position="24"/>
    </location>
</feature>
<dbReference type="GO" id="GO:0008237">
    <property type="term" value="F:metallopeptidase activity"/>
    <property type="evidence" value="ECO:0007669"/>
    <property type="project" value="UniProtKB-KW"/>
</dbReference>
<dbReference type="InterPro" id="IPR011765">
    <property type="entry name" value="Pept_M16_N"/>
</dbReference>
<dbReference type="InterPro" id="IPR007863">
    <property type="entry name" value="Peptidase_M16_C"/>
</dbReference>
<dbReference type="AlphaFoldDB" id="A0A239IG86"/>
<evidence type="ECO:0000313" key="6">
    <source>
        <dbReference type="EMBL" id="SNS92432.1"/>
    </source>
</evidence>
<organism evidence="6 7">
    <name type="scientific">Edaphosphingomonas laterariae</name>
    <dbReference type="NCBI Taxonomy" id="861865"/>
    <lineage>
        <taxon>Bacteria</taxon>
        <taxon>Pseudomonadati</taxon>
        <taxon>Pseudomonadota</taxon>
        <taxon>Alphaproteobacteria</taxon>
        <taxon>Sphingomonadales</taxon>
        <taxon>Rhizorhabdaceae</taxon>
        <taxon>Edaphosphingomonas</taxon>
    </lineage>
</organism>
<accession>A0A239IG86</accession>
<dbReference type="EMBL" id="FZOS01000024">
    <property type="protein sequence ID" value="SNS92432.1"/>
    <property type="molecule type" value="Genomic_DNA"/>
</dbReference>
<dbReference type="InterPro" id="IPR050361">
    <property type="entry name" value="MPP/UQCRC_Complex"/>
</dbReference>
<dbReference type="OrthoDB" id="9811314at2"/>
<proteinExistence type="inferred from homology"/>
<feature type="domain" description="Peptidase M16 C-terminal" evidence="5">
    <location>
        <begin position="679"/>
        <end position="859"/>
    </location>
</feature>
<dbReference type="PANTHER" id="PTHR11851:SF49">
    <property type="entry name" value="MITOCHONDRIAL-PROCESSING PEPTIDASE SUBUNIT ALPHA"/>
    <property type="match status" value="1"/>
</dbReference>
<name>A0A239IG86_9SPHN</name>
<comment type="similarity">
    <text evidence="1">Belongs to the peptidase M16 family.</text>
</comment>
<feature type="domain" description="Peptidase M16 N-terminal" evidence="4">
    <location>
        <begin position="51"/>
        <end position="182"/>
    </location>
</feature>
<feature type="chain" id="PRO_5012467022" evidence="3">
    <location>
        <begin position="25"/>
        <end position="953"/>
    </location>
</feature>
<dbReference type="GO" id="GO:0046872">
    <property type="term" value="F:metal ion binding"/>
    <property type="evidence" value="ECO:0007669"/>
    <property type="project" value="InterPro"/>
</dbReference>
<protein>
    <submittedName>
        <fullName evidence="6">Predicted Zn-dependent peptidase</fullName>
    </submittedName>
</protein>
<keyword evidence="2" id="KW-0482">Metalloprotease</keyword>
<feature type="domain" description="Peptidase M16 N-terminal" evidence="4">
    <location>
        <begin position="523"/>
        <end position="657"/>
    </location>
</feature>
<evidence type="ECO:0000259" key="5">
    <source>
        <dbReference type="Pfam" id="PF05193"/>
    </source>
</evidence>
<dbReference type="Pfam" id="PF05193">
    <property type="entry name" value="Peptidase_M16_C"/>
    <property type="match status" value="2"/>
</dbReference>
<keyword evidence="2" id="KW-0378">Hydrolase</keyword>
<dbReference type="PANTHER" id="PTHR11851">
    <property type="entry name" value="METALLOPROTEASE"/>
    <property type="match status" value="1"/>
</dbReference>
<dbReference type="SUPFAM" id="SSF63411">
    <property type="entry name" value="LuxS/MPP-like metallohydrolase"/>
    <property type="match status" value="4"/>
</dbReference>